<name>A0A918GBW5_9PSEU</name>
<dbReference type="Proteomes" id="UP000660680">
    <property type="component" value="Unassembled WGS sequence"/>
</dbReference>
<dbReference type="Gene3D" id="3.90.1750.20">
    <property type="entry name" value="Putative Large Serine Recombinase, Chain B, Domain 2"/>
    <property type="match status" value="1"/>
</dbReference>
<proteinExistence type="predicted"/>
<dbReference type="PANTHER" id="PTHR30461">
    <property type="entry name" value="DNA-INVERTASE FROM LAMBDOID PROPHAGE"/>
    <property type="match status" value="1"/>
</dbReference>
<dbReference type="InterPro" id="IPR011109">
    <property type="entry name" value="DNA_bind_recombinase_dom"/>
</dbReference>
<evidence type="ECO:0000313" key="2">
    <source>
        <dbReference type="EMBL" id="GGS28247.1"/>
    </source>
</evidence>
<dbReference type="PANTHER" id="PTHR30461:SF23">
    <property type="entry name" value="DNA RECOMBINASE-RELATED"/>
    <property type="match status" value="1"/>
</dbReference>
<dbReference type="Gene3D" id="3.40.50.1390">
    <property type="entry name" value="Resolvase, N-terminal catalytic domain"/>
    <property type="match status" value="1"/>
</dbReference>
<dbReference type="InterPro" id="IPR006119">
    <property type="entry name" value="Resolv_N"/>
</dbReference>
<gene>
    <name evidence="2" type="ORF">GCM10010171_21470</name>
</gene>
<dbReference type="GO" id="GO:0000150">
    <property type="term" value="F:DNA strand exchange activity"/>
    <property type="evidence" value="ECO:0007669"/>
    <property type="project" value="InterPro"/>
</dbReference>
<dbReference type="SUPFAM" id="SSF53041">
    <property type="entry name" value="Resolvase-like"/>
    <property type="match status" value="1"/>
</dbReference>
<feature type="domain" description="Recombinase" evidence="1">
    <location>
        <begin position="193"/>
        <end position="312"/>
    </location>
</feature>
<dbReference type="GO" id="GO:0003677">
    <property type="term" value="F:DNA binding"/>
    <property type="evidence" value="ECO:0007669"/>
    <property type="project" value="InterPro"/>
</dbReference>
<dbReference type="InterPro" id="IPR036162">
    <property type="entry name" value="Resolvase-like_N_sf"/>
</dbReference>
<dbReference type="SMART" id="SM00857">
    <property type="entry name" value="Resolvase"/>
    <property type="match status" value="1"/>
</dbReference>
<sequence length="312" mass="34851">MTAEISRDPWTTLDELWGIEVTASELDEGIGELAFYGRCSTEDNQDPETSHGWQMGNARKFVEPLGGRVVADFFDIGQSRSVPWERRPESARLLAALKDPRRTWSAVVVGEGTRCWFGNQFSLIAPRFAAYGVDLWVPELGGKFDPRNPSHKMLMSVLGGMSESERQHVQARVRAAMDAQVLNEGRHQGGRTPFGYEVVDGGPHPNPRKAAEGFRLRVLALDEELAPVVRRIFDEYLEGNGDRAIAAGLNRDGIPCPSARRPDQNRHRLADGWQGSTVRAILENPRYTGYAYLAAGRSTRCWPIRMTCRRGT</sequence>
<dbReference type="Pfam" id="PF07508">
    <property type="entry name" value="Recombinase"/>
    <property type="match status" value="1"/>
</dbReference>
<reference evidence="2" key="2">
    <citation type="submission" date="2020-09" db="EMBL/GenBank/DDBJ databases">
        <authorList>
            <person name="Sun Q."/>
            <person name="Ohkuma M."/>
        </authorList>
    </citation>
    <scope>NUCLEOTIDE SEQUENCE</scope>
    <source>
        <strain evidence="2">JCM 3276</strain>
    </source>
</reference>
<dbReference type="InterPro" id="IPR038109">
    <property type="entry name" value="DNA_bind_recomb_sf"/>
</dbReference>
<dbReference type="InterPro" id="IPR050639">
    <property type="entry name" value="SSR_resolvase"/>
</dbReference>
<dbReference type="PROSITE" id="PS51737">
    <property type="entry name" value="RECOMBINASE_DNA_BIND"/>
    <property type="match status" value="1"/>
</dbReference>
<protein>
    <recommendedName>
        <fullName evidence="1">Recombinase domain-containing protein</fullName>
    </recommendedName>
</protein>
<accession>A0A918GBW5</accession>
<evidence type="ECO:0000259" key="1">
    <source>
        <dbReference type="PROSITE" id="PS51737"/>
    </source>
</evidence>
<evidence type="ECO:0000313" key="3">
    <source>
        <dbReference type="Proteomes" id="UP000660680"/>
    </source>
</evidence>
<organism evidence="2 3">
    <name type="scientific">Actinokineospora fastidiosa</name>
    <dbReference type="NCBI Taxonomy" id="1816"/>
    <lineage>
        <taxon>Bacteria</taxon>
        <taxon>Bacillati</taxon>
        <taxon>Actinomycetota</taxon>
        <taxon>Actinomycetes</taxon>
        <taxon>Pseudonocardiales</taxon>
        <taxon>Pseudonocardiaceae</taxon>
        <taxon>Actinokineospora</taxon>
    </lineage>
</organism>
<dbReference type="RefSeq" id="WP_229786796.1">
    <property type="nucleotide sequence ID" value="NZ_BMRB01000002.1"/>
</dbReference>
<dbReference type="Pfam" id="PF00239">
    <property type="entry name" value="Resolvase"/>
    <property type="match status" value="1"/>
</dbReference>
<keyword evidence="3" id="KW-1185">Reference proteome</keyword>
<reference evidence="2" key="1">
    <citation type="journal article" date="2014" name="Int. J. Syst. Evol. Microbiol.">
        <title>Complete genome sequence of Corynebacterium casei LMG S-19264T (=DSM 44701T), isolated from a smear-ripened cheese.</title>
        <authorList>
            <consortium name="US DOE Joint Genome Institute (JGI-PGF)"/>
            <person name="Walter F."/>
            <person name="Albersmeier A."/>
            <person name="Kalinowski J."/>
            <person name="Ruckert C."/>
        </authorList>
    </citation>
    <scope>NUCLEOTIDE SEQUENCE</scope>
    <source>
        <strain evidence="2">JCM 3276</strain>
    </source>
</reference>
<comment type="caution">
    <text evidence="2">The sequence shown here is derived from an EMBL/GenBank/DDBJ whole genome shotgun (WGS) entry which is preliminary data.</text>
</comment>
<dbReference type="CDD" id="cd00338">
    <property type="entry name" value="Ser_Recombinase"/>
    <property type="match status" value="1"/>
</dbReference>
<dbReference type="EMBL" id="BMRB01000002">
    <property type="protein sequence ID" value="GGS28247.1"/>
    <property type="molecule type" value="Genomic_DNA"/>
</dbReference>
<dbReference type="AlphaFoldDB" id="A0A918GBW5"/>